<reference evidence="28" key="1">
    <citation type="submission" date="2015-12" db="EMBL/GenBank/DDBJ databases">
        <title>De novo transcriptome assembly of four potential Pierce s Disease insect vectors from Arizona vineyards.</title>
        <authorList>
            <person name="Tassone E.E."/>
        </authorList>
    </citation>
    <scope>NUCLEOTIDE SEQUENCE</scope>
</reference>
<sequence length="902" mass="101050">MLSYIGIWLLVSCPCIFASQLPFEEDFDFDQDIPRSETSSPLHRLWGISDTKARVGQLFHFSIPVDAFEGSISHYKVSTADGKPLPDWLQFNSKTGLLEGVPEEDSVGEVYILLQAIGENPQEMAKDLFAIEILPRPHILHVNAKERCKVGQEVSSLTVVIDRSLNEVSPKDKITTLKNLAGFLGISYEKINMISQAHDILSDAIIMAGPGNVKKKTASSTFVLQWQVGCGGKVFPAYKSQLQQIKLNSKDGTLAEVIQLPVIGWYLISEAPGPTFRHRREIVGSGDVENDLEEEIVNETEPEIEVEPETRIIPSLATPVFAEHMTSATPEVHRHRHHNGESPPLEVPTSLLTSPIPFASIMPTPIYIPDRPTILTSMEPILPTSSVFEELTIVPTPTYLIEPSATPEPTPHDTDSILMESSTEHSSPEPQTTPFIPDSSTKSEEIEIEPENTPPMIKHKIPRQALTAGKPFRYIIPDFIFFDAEDGNTKKLHLNFKTQEGASVTSSSWVQFNSTSQEVYALPLEENVSKWVYILEAVDKEGKTIQDKLELSVQNHKGRRTVTHQFTLNYDVINMHEFISPLEWQLLMLDKLASLYGDTNASHITVLELSQSPPFLFTWTNDSLPRNHCPQDELNSLLKIIRSSEDGTPTDAIKRIMLPDIDIKNVTWLGRGPCESVLPDVNVPTSHENYVPVPRNQVDILNATVGELLVYTVPEDTFYDPEDGATRNLKLSLLNMDRTKIKSDHWLQFDSSNQEFYGIPTAADVGSKEYQLVCTDSGGKTINDGLVVTVHPARKAYYNVEFDMTLNMDYDLLTTNPSKQRRFVQKIAEIFGDKDTHAIVLSGFSPHPATSLTWHNRSLQTDRCPHEQISQLKELLIVDDENDKPKPSENAKRTLGNEFPVI</sequence>
<evidence type="ECO:0000256" key="18">
    <source>
        <dbReference type="ARBA" id="ARBA00023257"/>
    </source>
</evidence>
<dbReference type="PANTHER" id="PTHR21559">
    <property type="entry name" value="DYSTROGLYCAN-RELATED"/>
    <property type="match status" value="1"/>
</dbReference>
<evidence type="ECO:0000256" key="2">
    <source>
        <dbReference type="ARBA" id="ARBA00004239"/>
    </source>
</evidence>
<evidence type="ECO:0000256" key="4">
    <source>
        <dbReference type="ARBA" id="ARBA00004251"/>
    </source>
</evidence>
<feature type="domain" description="Peptidase S72" evidence="27">
    <location>
        <begin position="797"/>
        <end position="902"/>
    </location>
</feature>
<comment type="function">
    <text evidence="20">Transmembrane protein that plays important roles in connecting the extracellular matrix to the cytoskeleton. Acts as a cell adhesion receptor in both muscle and non-muscle tissues. Receptor for both DMD and UTRN and, through these interactions, scaffolds axin to the cytoskeleton. Also functions in cell adhesion-mediated signaling and implicated in cell polarity.</text>
</comment>
<keyword evidence="17" id="KW-0539">Nucleus</keyword>
<keyword evidence="8" id="KW-0964">Secreted</keyword>
<dbReference type="Gene3D" id="2.60.40.10">
    <property type="entry name" value="Immunoglobulins"/>
    <property type="match status" value="3"/>
</dbReference>
<evidence type="ECO:0000256" key="21">
    <source>
        <dbReference type="ARBA" id="ARBA00026224"/>
    </source>
</evidence>
<keyword evidence="12" id="KW-1133">Transmembrane helix</keyword>
<evidence type="ECO:0000256" key="15">
    <source>
        <dbReference type="ARBA" id="ARBA00023180"/>
    </source>
</evidence>
<dbReference type="PANTHER" id="PTHR21559:SF21">
    <property type="entry name" value="DYSTROGLYCAN 1"/>
    <property type="match status" value="1"/>
</dbReference>
<dbReference type="GO" id="GO:0016011">
    <property type="term" value="C:dystroglycan complex"/>
    <property type="evidence" value="ECO:0007669"/>
    <property type="project" value="TreeGrafter"/>
</dbReference>
<dbReference type="InterPro" id="IPR027468">
    <property type="entry name" value="Alpha-dystroglycan_domain_2"/>
</dbReference>
<keyword evidence="10" id="KW-0812">Transmembrane</keyword>
<evidence type="ECO:0000256" key="24">
    <source>
        <dbReference type="ARBA" id="ARBA00034100"/>
    </source>
</evidence>
<keyword evidence="15" id="KW-0325">Glycoprotein</keyword>
<evidence type="ECO:0000256" key="17">
    <source>
        <dbReference type="ARBA" id="ARBA00023242"/>
    </source>
</evidence>
<keyword evidence="9" id="KW-0597">Phosphoprotein</keyword>
<evidence type="ECO:0000256" key="3">
    <source>
        <dbReference type="ARBA" id="ARBA00004245"/>
    </source>
</evidence>
<feature type="compositionally biased region" description="Basic and acidic residues" evidence="25">
    <location>
        <begin position="883"/>
        <end position="892"/>
    </location>
</feature>
<feature type="signal peptide" evidence="26">
    <location>
        <begin position="1"/>
        <end position="18"/>
    </location>
</feature>
<keyword evidence="14" id="KW-1015">Disulfide bond</keyword>
<dbReference type="GO" id="GO:0005856">
    <property type="term" value="C:cytoskeleton"/>
    <property type="evidence" value="ECO:0007669"/>
    <property type="project" value="UniProtKB-SubCell"/>
</dbReference>
<dbReference type="Pfam" id="PF18424">
    <property type="entry name" value="a_DG1_N2"/>
    <property type="match status" value="1"/>
</dbReference>
<evidence type="ECO:0000256" key="16">
    <source>
        <dbReference type="ARBA" id="ARBA00023212"/>
    </source>
</evidence>
<feature type="region of interest" description="Disordered" evidence="25">
    <location>
        <begin position="880"/>
        <end position="902"/>
    </location>
</feature>
<evidence type="ECO:0000256" key="26">
    <source>
        <dbReference type="SAM" id="SignalP"/>
    </source>
</evidence>
<dbReference type="CDD" id="cd11303">
    <property type="entry name" value="Dystroglycan_repeat"/>
    <property type="match status" value="1"/>
</dbReference>
<evidence type="ECO:0000256" key="7">
    <source>
        <dbReference type="ARBA" id="ARBA00022490"/>
    </source>
</evidence>
<feature type="non-terminal residue" evidence="28">
    <location>
        <position position="902"/>
    </location>
</feature>
<evidence type="ECO:0000256" key="19">
    <source>
        <dbReference type="ARBA" id="ARBA00023567"/>
    </source>
</evidence>
<dbReference type="Pfam" id="PF05345">
    <property type="entry name" value="He_PIG"/>
    <property type="match status" value="2"/>
</dbReference>
<dbReference type="GO" id="GO:0042383">
    <property type="term" value="C:sarcolemma"/>
    <property type="evidence" value="ECO:0007669"/>
    <property type="project" value="UniProtKB-SubCell"/>
</dbReference>
<dbReference type="SUPFAM" id="SSF49313">
    <property type="entry name" value="Cadherin-like"/>
    <property type="match status" value="3"/>
</dbReference>
<evidence type="ECO:0000256" key="25">
    <source>
        <dbReference type="SAM" id="MobiDB-lite"/>
    </source>
</evidence>
<dbReference type="GO" id="GO:0007411">
    <property type="term" value="P:axon guidance"/>
    <property type="evidence" value="ECO:0007669"/>
    <property type="project" value="TreeGrafter"/>
</dbReference>
<evidence type="ECO:0000256" key="20">
    <source>
        <dbReference type="ARBA" id="ARBA00024991"/>
    </source>
</evidence>
<dbReference type="InterPro" id="IPR006644">
    <property type="entry name" value="Cadg"/>
</dbReference>
<protein>
    <recommendedName>
        <fullName evidence="21">Dystroglycan 1</fullName>
    </recommendedName>
    <alternativeName>
        <fullName evidence="23">Dystroglycan</fullName>
    </alternativeName>
    <alternativeName>
        <fullName evidence="22">Dystrophin-associated glycoprotein 1</fullName>
    </alternativeName>
</protein>
<dbReference type="InterPro" id="IPR013783">
    <property type="entry name" value="Ig-like_fold"/>
</dbReference>
<feature type="compositionally biased region" description="Polar residues" evidence="25">
    <location>
        <begin position="428"/>
        <end position="440"/>
    </location>
</feature>
<dbReference type="Pfam" id="PF05454">
    <property type="entry name" value="DAG1"/>
    <property type="match status" value="2"/>
</dbReference>
<keyword evidence="11 26" id="KW-0732">Signal</keyword>
<evidence type="ECO:0000256" key="12">
    <source>
        <dbReference type="ARBA" id="ARBA00022989"/>
    </source>
</evidence>
<feature type="region of interest" description="Disordered" evidence="25">
    <location>
        <begin position="400"/>
        <end position="447"/>
    </location>
</feature>
<evidence type="ECO:0000256" key="14">
    <source>
        <dbReference type="ARBA" id="ARBA00023157"/>
    </source>
</evidence>
<keyword evidence="7" id="KW-0963">Cytoplasm</keyword>
<dbReference type="InterPro" id="IPR041631">
    <property type="entry name" value="Alpha_DG1_N2"/>
</dbReference>
<evidence type="ECO:0000256" key="13">
    <source>
        <dbReference type="ARBA" id="ARBA00023018"/>
    </source>
</evidence>
<dbReference type="InterPro" id="IPR030398">
    <property type="entry name" value="SEA_DG_dom"/>
</dbReference>
<gene>
    <name evidence="28" type="ORF">g.38117</name>
</gene>
<evidence type="ECO:0000256" key="22">
    <source>
        <dbReference type="ARBA" id="ARBA00030092"/>
    </source>
</evidence>
<dbReference type="GO" id="GO:0005509">
    <property type="term" value="F:calcium ion binding"/>
    <property type="evidence" value="ECO:0007669"/>
    <property type="project" value="InterPro"/>
</dbReference>
<dbReference type="AlphaFoldDB" id="A0A1B6D2T5"/>
<dbReference type="InterPro" id="IPR015919">
    <property type="entry name" value="Cadherin-like_sf"/>
</dbReference>
<feature type="chain" id="PRO_5008580881" description="Dystroglycan 1" evidence="26">
    <location>
        <begin position="19"/>
        <end position="902"/>
    </location>
</feature>
<comment type="function">
    <text evidence="19">The dystroglycan complex is involved in a number of processes including laminin and basement membrane assembly, sarcolemmal stability, cell survival, peripheral nerve myelination, nodal structure, cell migration, and epithelial polarization.</text>
</comment>
<keyword evidence="6" id="KW-1003">Cell membrane</keyword>
<proteinExistence type="predicted"/>
<dbReference type="GO" id="GO:0021675">
    <property type="term" value="P:nerve development"/>
    <property type="evidence" value="ECO:0007669"/>
    <property type="project" value="TreeGrafter"/>
</dbReference>
<comment type="subcellular location">
    <subcellularLocation>
        <location evidence="1">Cell membrane</location>
        <location evidence="1">Sarcolemma</location>
    </subcellularLocation>
    <subcellularLocation>
        <location evidence="4">Cell membrane</location>
        <topology evidence="4">Single-pass type I membrane protein</topology>
    </subcellularLocation>
    <subcellularLocation>
        <location evidence="3">Cytoplasm</location>
        <location evidence="3">Cytoskeleton</location>
    </subcellularLocation>
    <subcellularLocation>
        <location evidence="5">Nucleus</location>
        <location evidence="5">Nucleoplasm</location>
    </subcellularLocation>
    <subcellularLocation>
        <location evidence="24">Postsynaptic cell membrane</location>
    </subcellularLocation>
    <subcellularLocation>
        <location evidence="2">Secreted</location>
        <location evidence="2">Extracellular space</location>
    </subcellularLocation>
</comment>
<dbReference type="GO" id="GO:0045211">
    <property type="term" value="C:postsynaptic membrane"/>
    <property type="evidence" value="ECO:0007669"/>
    <property type="project" value="UniProtKB-SubCell"/>
</dbReference>
<organism evidence="28">
    <name type="scientific">Clastoptera arizonana</name>
    <name type="common">Arizona spittle bug</name>
    <dbReference type="NCBI Taxonomy" id="38151"/>
    <lineage>
        <taxon>Eukaryota</taxon>
        <taxon>Metazoa</taxon>
        <taxon>Ecdysozoa</taxon>
        <taxon>Arthropoda</taxon>
        <taxon>Hexapoda</taxon>
        <taxon>Insecta</taxon>
        <taxon>Pterygota</taxon>
        <taxon>Neoptera</taxon>
        <taxon>Paraneoptera</taxon>
        <taxon>Hemiptera</taxon>
        <taxon>Auchenorrhyncha</taxon>
        <taxon>Cercopoidea</taxon>
        <taxon>Clastopteridae</taxon>
        <taxon>Clastoptera</taxon>
    </lineage>
</organism>
<keyword evidence="16" id="KW-0206">Cytoskeleton</keyword>
<evidence type="ECO:0000256" key="11">
    <source>
        <dbReference type="ARBA" id="ARBA00022729"/>
    </source>
</evidence>
<evidence type="ECO:0000256" key="10">
    <source>
        <dbReference type="ARBA" id="ARBA00022692"/>
    </source>
</evidence>
<dbReference type="GO" id="GO:0005654">
    <property type="term" value="C:nucleoplasm"/>
    <property type="evidence" value="ECO:0007669"/>
    <property type="project" value="UniProtKB-SubCell"/>
</dbReference>
<dbReference type="GO" id="GO:0043236">
    <property type="term" value="F:laminin binding"/>
    <property type="evidence" value="ECO:0007669"/>
    <property type="project" value="TreeGrafter"/>
</dbReference>
<dbReference type="GO" id="GO:0002009">
    <property type="term" value="P:morphogenesis of an epithelium"/>
    <property type="evidence" value="ECO:0007669"/>
    <property type="project" value="TreeGrafter"/>
</dbReference>
<dbReference type="GO" id="GO:0005576">
    <property type="term" value="C:extracellular region"/>
    <property type="evidence" value="ECO:0007669"/>
    <property type="project" value="UniProtKB-SubCell"/>
</dbReference>
<dbReference type="EMBL" id="GEDC01017413">
    <property type="protein sequence ID" value="JAS19885.1"/>
    <property type="molecule type" value="Transcribed_RNA"/>
</dbReference>
<evidence type="ECO:0000256" key="23">
    <source>
        <dbReference type="ARBA" id="ARBA00031034"/>
    </source>
</evidence>
<feature type="domain" description="Peptidase S72" evidence="27">
    <location>
        <begin position="561"/>
        <end position="673"/>
    </location>
</feature>
<evidence type="ECO:0000259" key="27">
    <source>
        <dbReference type="PROSITE" id="PS51699"/>
    </source>
</evidence>
<keyword evidence="13" id="KW-0770">Synapse</keyword>
<evidence type="ECO:0000256" key="6">
    <source>
        <dbReference type="ARBA" id="ARBA00022475"/>
    </source>
</evidence>
<dbReference type="SUPFAM" id="SSF111006">
    <property type="entry name" value="Dystroglycan, domain 2"/>
    <property type="match status" value="1"/>
</dbReference>
<name>A0A1B6D2T5_9HEMI</name>
<evidence type="ECO:0000256" key="1">
    <source>
        <dbReference type="ARBA" id="ARBA00004135"/>
    </source>
</evidence>
<dbReference type="SMART" id="SM00736">
    <property type="entry name" value="CADG"/>
    <property type="match status" value="3"/>
</dbReference>
<dbReference type="Gene3D" id="3.30.70.1040">
    <property type="entry name" value="Dystroglycan, domain 2"/>
    <property type="match status" value="1"/>
</dbReference>
<dbReference type="InterPro" id="IPR008465">
    <property type="entry name" value="DAG1_C"/>
</dbReference>
<dbReference type="PROSITE" id="PS51699">
    <property type="entry name" value="SEA_DG"/>
    <property type="match status" value="2"/>
</dbReference>
<keyword evidence="18" id="KW-0628">Postsynaptic cell membrane</keyword>
<evidence type="ECO:0000313" key="28">
    <source>
        <dbReference type="EMBL" id="JAS19885.1"/>
    </source>
</evidence>
<evidence type="ECO:0000256" key="9">
    <source>
        <dbReference type="ARBA" id="ARBA00022553"/>
    </source>
</evidence>
<keyword evidence="12" id="KW-0472">Membrane</keyword>
<evidence type="ECO:0000256" key="5">
    <source>
        <dbReference type="ARBA" id="ARBA00004642"/>
    </source>
</evidence>
<accession>A0A1B6D2T5</accession>
<evidence type="ECO:0000256" key="8">
    <source>
        <dbReference type="ARBA" id="ARBA00022525"/>
    </source>
</evidence>